<evidence type="ECO:0000256" key="6">
    <source>
        <dbReference type="SAM" id="Phobius"/>
    </source>
</evidence>
<dbReference type="InterPro" id="IPR005899">
    <property type="entry name" value="Na_pump_deCOase"/>
</dbReference>
<keyword evidence="7" id="KW-0732">Signal</keyword>
<dbReference type="Proteomes" id="UP000823883">
    <property type="component" value="Unassembled WGS sequence"/>
</dbReference>
<dbReference type="GO" id="GO:0036376">
    <property type="term" value="P:sodium ion export across plasma membrane"/>
    <property type="evidence" value="ECO:0007669"/>
    <property type="project" value="InterPro"/>
</dbReference>
<keyword evidence="5 6" id="KW-0472">Membrane</keyword>
<evidence type="ECO:0000313" key="8">
    <source>
        <dbReference type="EMBL" id="HJC47483.1"/>
    </source>
</evidence>
<gene>
    <name evidence="8" type="ORF">IAA04_05470</name>
</gene>
<dbReference type="Pfam" id="PF04277">
    <property type="entry name" value="OAD_gamma"/>
    <property type="match status" value="1"/>
</dbReference>
<reference evidence="8" key="1">
    <citation type="journal article" date="2021" name="PeerJ">
        <title>Extensive microbial diversity within the chicken gut microbiome revealed by metagenomics and culture.</title>
        <authorList>
            <person name="Gilroy R."/>
            <person name="Ravi A."/>
            <person name="Getino M."/>
            <person name="Pursley I."/>
            <person name="Horton D.L."/>
            <person name="Alikhan N.F."/>
            <person name="Baker D."/>
            <person name="Gharbi K."/>
            <person name="Hall N."/>
            <person name="Watson M."/>
            <person name="Adriaenssens E.M."/>
            <person name="Foster-Nyarko E."/>
            <person name="Jarju S."/>
            <person name="Secka A."/>
            <person name="Antonio M."/>
            <person name="Oren A."/>
            <person name="Chaudhuri R.R."/>
            <person name="La Ragione R."/>
            <person name="Hildebrand F."/>
            <person name="Pallen M.J."/>
        </authorList>
    </citation>
    <scope>NUCLEOTIDE SEQUENCE</scope>
    <source>
        <strain evidence="8">CHK183-5548</strain>
    </source>
</reference>
<comment type="caution">
    <text evidence="8">The sequence shown here is derived from an EMBL/GenBank/DDBJ whole genome shotgun (WGS) entry which is preliminary data.</text>
</comment>
<dbReference type="GO" id="GO:0015081">
    <property type="term" value="F:sodium ion transmembrane transporter activity"/>
    <property type="evidence" value="ECO:0007669"/>
    <property type="project" value="InterPro"/>
</dbReference>
<sequence>MRKIKRIIAALCMAAALLALPACSSAQEDQTPSLDLNTSSQLSMISEALVTQIVSIPEDQIDSMIESQEQSSNYVLSEALTSWKNMLPDTGAFVKIESSTAERVDKEYVCDLVAQFEERLVDCQVYFDAEENTLTSISFAPRYTTGERMERAGLNTLIGMGTVFIVLIFISLLIYCFKFINVWEAKMNKKEAPAEPAPVPAAEPQPEENLTDDLELVAVITAAIAASEGVPADGLVVRSIKRAPASRWKRV</sequence>
<keyword evidence="2" id="KW-1003">Cell membrane</keyword>
<organism evidence="8 9">
    <name type="scientific">Candidatus Lachnoclostridium pullistercoris</name>
    <dbReference type="NCBI Taxonomy" id="2838632"/>
    <lineage>
        <taxon>Bacteria</taxon>
        <taxon>Bacillati</taxon>
        <taxon>Bacillota</taxon>
        <taxon>Clostridia</taxon>
        <taxon>Lachnospirales</taxon>
        <taxon>Lachnospiraceae</taxon>
    </lineage>
</organism>
<comment type="subcellular location">
    <subcellularLocation>
        <location evidence="1">Cell membrane</location>
    </subcellularLocation>
</comment>
<accession>A0A9D2PD88</accession>
<dbReference type="Gene3D" id="3.10.450.590">
    <property type="match status" value="1"/>
</dbReference>
<keyword evidence="4 6" id="KW-1133">Transmembrane helix</keyword>
<name>A0A9D2PD88_9FIRM</name>
<dbReference type="AlphaFoldDB" id="A0A9D2PD88"/>
<evidence type="ECO:0000256" key="2">
    <source>
        <dbReference type="ARBA" id="ARBA00022475"/>
    </source>
</evidence>
<feature type="signal peptide" evidence="7">
    <location>
        <begin position="1"/>
        <end position="26"/>
    </location>
</feature>
<evidence type="ECO:0000256" key="7">
    <source>
        <dbReference type="SAM" id="SignalP"/>
    </source>
</evidence>
<feature type="chain" id="PRO_5039610556" evidence="7">
    <location>
        <begin position="27"/>
        <end position="251"/>
    </location>
</feature>
<protein>
    <submittedName>
        <fullName evidence="8">OadG family protein</fullName>
    </submittedName>
</protein>
<evidence type="ECO:0000256" key="5">
    <source>
        <dbReference type="ARBA" id="ARBA00023136"/>
    </source>
</evidence>
<dbReference type="EMBL" id="DWWL01000037">
    <property type="protein sequence ID" value="HJC47483.1"/>
    <property type="molecule type" value="Genomic_DNA"/>
</dbReference>
<feature type="transmembrane region" description="Helical" evidence="6">
    <location>
        <begin position="157"/>
        <end position="180"/>
    </location>
</feature>
<evidence type="ECO:0000256" key="4">
    <source>
        <dbReference type="ARBA" id="ARBA00022989"/>
    </source>
</evidence>
<reference evidence="8" key="2">
    <citation type="submission" date="2021-04" db="EMBL/GenBank/DDBJ databases">
        <authorList>
            <person name="Gilroy R."/>
        </authorList>
    </citation>
    <scope>NUCLEOTIDE SEQUENCE</scope>
    <source>
        <strain evidence="8">CHK183-5548</strain>
    </source>
</reference>
<dbReference type="GO" id="GO:0005886">
    <property type="term" value="C:plasma membrane"/>
    <property type="evidence" value="ECO:0007669"/>
    <property type="project" value="UniProtKB-SubCell"/>
</dbReference>
<evidence type="ECO:0000256" key="3">
    <source>
        <dbReference type="ARBA" id="ARBA00022692"/>
    </source>
</evidence>
<dbReference type="NCBIfam" id="TIGR01195">
    <property type="entry name" value="oadG_fam"/>
    <property type="match status" value="1"/>
</dbReference>
<evidence type="ECO:0000256" key="1">
    <source>
        <dbReference type="ARBA" id="ARBA00004236"/>
    </source>
</evidence>
<proteinExistence type="predicted"/>
<keyword evidence="3 6" id="KW-0812">Transmembrane</keyword>
<evidence type="ECO:0000313" key="9">
    <source>
        <dbReference type="Proteomes" id="UP000823883"/>
    </source>
</evidence>